<protein>
    <submittedName>
        <fullName evidence="1">Uncharacterized protein</fullName>
    </submittedName>
</protein>
<evidence type="ECO:0000313" key="1">
    <source>
        <dbReference type="EMBL" id="KAF2212780.1"/>
    </source>
</evidence>
<organism evidence="1 2">
    <name type="scientific">Cercospora zeae-maydis SCOH1-5</name>
    <dbReference type="NCBI Taxonomy" id="717836"/>
    <lineage>
        <taxon>Eukaryota</taxon>
        <taxon>Fungi</taxon>
        <taxon>Dikarya</taxon>
        <taxon>Ascomycota</taxon>
        <taxon>Pezizomycotina</taxon>
        <taxon>Dothideomycetes</taxon>
        <taxon>Dothideomycetidae</taxon>
        <taxon>Mycosphaerellales</taxon>
        <taxon>Mycosphaerellaceae</taxon>
        <taxon>Cercospora</taxon>
    </lineage>
</organism>
<keyword evidence="2" id="KW-1185">Reference proteome</keyword>
<sequence>MDLLERVPRGLGAFPTGNVFALYHICQPSTKHDDFRKGQNARSRRYRRWYPASIADAALSLLHSFAQHGGTAAYRPNCRISIVCRPLFVPGDAILALFATSQAIASQAVFFAASRPSPRGEQGHRGPLRIVMLPSLVIDRLYGDCLRRTARRKVRMKMEADESRGFSELAVPSHPCSQVTANDTWII</sequence>
<name>A0A6A6FH95_9PEZI</name>
<proteinExistence type="predicted"/>
<dbReference type="AlphaFoldDB" id="A0A6A6FH95"/>
<reference evidence="1" key="1">
    <citation type="journal article" date="2020" name="Stud. Mycol.">
        <title>101 Dothideomycetes genomes: a test case for predicting lifestyles and emergence of pathogens.</title>
        <authorList>
            <person name="Haridas S."/>
            <person name="Albert R."/>
            <person name="Binder M."/>
            <person name="Bloem J."/>
            <person name="Labutti K."/>
            <person name="Salamov A."/>
            <person name="Andreopoulos B."/>
            <person name="Baker S."/>
            <person name="Barry K."/>
            <person name="Bills G."/>
            <person name="Bluhm B."/>
            <person name="Cannon C."/>
            <person name="Castanera R."/>
            <person name="Culley D."/>
            <person name="Daum C."/>
            <person name="Ezra D."/>
            <person name="Gonzalez J."/>
            <person name="Henrissat B."/>
            <person name="Kuo A."/>
            <person name="Liang C."/>
            <person name="Lipzen A."/>
            <person name="Lutzoni F."/>
            <person name="Magnuson J."/>
            <person name="Mondo S."/>
            <person name="Nolan M."/>
            <person name="Ohm R."/>
            <person name="Pangilinan J."/>
            <person name="Park H.-J."/>
            <person name="Ramirez L."/>
            <person name="Alfaro M."/>
            <person name="Sun H."/>
            <person name="Tritt A."/>
            <person name="Yoshinaga Y."/>
            <person name="Zwiers L.-H."/>
            <person name="Turgeon B."/>
            <person name="Goodwin S."/>
            <person name="Spatafora J."/>
            <person name="Crous P."/>
            <person name="Grigoriev I."/>
        </authorList>
    </citation>
    <scope>NUCLEOTIDE SEQUENCE</scope>
    <source>
        <strain evidence="1">SCOH1-5</strain>
    </source>
</reference>
<gene>
    <name evidence="1" type="ORF">CERZMDRAFT_97276</name>
</gene>
<evidence type="ECO:0000313" key="2">
    <source>
        <dbReference type="Proteomes" id="UP000799539"/>
    </source>
</evidence>
<dbReference type="Proteomes" id="UP000799539">
    <property type="component" value="Unassembled WGS sequence"/>
</dbReference>
<dbReference type="EMBL" id="ML992672">
    <property type="protein sequence ID" value="KAF2212780.1"/>
    <property type="molecule type" value="Genomic_DNA"/>
</dbReference>
<accession>A0A6A6FH95</accession>